<evidence type="ECO:0000256" key="1">
    <source>
        <dbReference type="SAM" id="Phobius"/>
    </source>
</evidence>
<evidence type="ECO:0000313" key="4">
    <source>
        <dbReference type="Proteomes" id="UP000779049"/>
    </source>
</evidence>
<accession>A0ABS7L5Z2</accession>
<dbReference type="PROSITE" id="PS50990">
    <property type="entry name" value="PEPTIDASE_C39"/>
    <property type="match status" value="1"/>
</dbReference>
<reference evidence="3 4" key="1">
    <citation type="journal article" date="2020" name="New Microbes New Infect">
        <title>Sellimonas caecigallum sp. nov., description and genome sequence of a new member of the Sellimonas genus isolated from the cecum of feral chicken.</title>
        <authorList>
            <person name="Wongkuna S."/>
            <person name="Ghimire S."/>
            <person name="Antony L."/>
            <person name="Chankhamhaengdecha S."/>
            <person name="Janvilisri T."/>
            <person name="Scaria J."/>
        </authorList>
    </citation>
    <scope>NUCLEOTIDE SEQUENCE [LARGE SCALE GENOMIC DNA]</scope>
    <source>
        <strain evidence="3 4">SW451</strain>
    </source>
</reference>
<keyword evidence="1" id="KW-1133">Transmembrane helix</keyword>
<feature type="transmembrane region" description="Helical" evidence="1">
    <location>
        <begin position="39"/>
        <end position="61"/>
    </location>
</feature>
<keyword evidence="1" id="KW-0812">Transmembrane</keyword>
<dbReference type="InterPro" id="IPR039564">
    <property type="entry name" value="Peptidase_C39-like"/>
</dbReference>
<feature type="domain" description="Peptidase C39" evidence="2">
    <location>
        <begin position="156"/>
        <end position="297"/>
    </location>
</feature>
<keyword evidence="1" id="KW-0472">Membrane</keyword>
<dbReference type="Proteomes" id="UP000779049">
    <property type="component" value="Unassembled WGS sequence"/>
</dbReference>
<dbReference type="InterPro" id="IPR005074">
    <property type="entry name" value="Peptidase_C39"/>
</dbReference>
<sequence>MSTKHSYYDYHPNYRKDSDRRRPTSDIRRKRIKHRRHRFLHFIFPMLCLILLLSACASFILEHSLNTGTSFLKSSFFGGNPSNQVRRYAERNGLSLSDYPQNLIDLYERNPETKDFVFEYPLKKDTSPSIDLGGLSTSSVPLLMQWDQRWGYEKYAGDLFGLTGCGPTCLSMAAIYLTGDTSMDPKWMADFATSYGYASEGNGSAWTLFSEGARKLGLDVTEIPLDEQRIADNLNVGNPIVASMGKGDFTTSGHFIVLTAYKDGQLKVNDPNSKENSEKLWDYDQISGQIRNLWVLRN</sequence>
<evidence type="ECO:0000313" key="3">
    <source>
        <dbReference type="EMBL" id="MBY0758468.1"/>
    </source>
</evidence>
<keyword evidence="4" id="KW-1185">Reference proteome</keyword>
<evidence type="ECO:0000259" key="2">
    <source>
        <dbReference type="PROSITE" id="PS50990"/>
    </source>
</evidence>
<dbReference type="Gene3D" id="3.90.70.10">
    <property type="entry name" value="Cysteine proteinases"/>
    <property type="match status" value="1"/>
</dbReference>
<dbReference type="EMBL" id="VIRV01000005">
    <property type="protein sequence ID" value="MBY0758468.1"/>
    <property type="molecule type" value="Genomic_DNA"/>
</dbReference>
<organism evidence="3 4">
    <name type="scientific">Sellimonas caecigallum</name>
    <dbReference type="NCBI Taxonomy" id="2592333"/>
    <lineage>
        <taxon>Bacteria</taxon>
        <taxon>Bacillati</taxon>
        <taxon>Bacillota</taxon>
        <taxon>Clostridia</taxon>
        <taxon>Lachnospirales</taxon>
        <taxon>Lachnospiraceae</taxon>
        <taxon>Sellimonas</taxon>
    </lineage>
</organism>
<dbReference type="RefSeq" id="WP_221919549.1">
    <property type="nucleotide sequence ID" value="NZ_CP173660.1"/>
</dbReference>
<proteinExistence type="predicted"/>
<name>A0ABS7L5Z2_9FIRM</name>
<gene>
    <name evidence="3" type="ORF">FLB61_05095</name>
</gene>
<protein>
    <recommendedName>
        <fullName evidence="2">Peptidase C39 domain-containing protein</fullName>
    </recommendedName>
</protein>
<comment type="caution">
    <text evidence="3">The sequence shown here is derived from an EMBL/GenBank/DDBJ whole genome shotgun (WGS) entry which is preliminary data.</text>
</comment>
<dbReference type="Pfam" id="PF13529">
    <property type="entry name" value="Peptidase_C39_2"/>
    <property type="match status" value="1"/>
</dbReference>